<dbReference type="EMBL" id="MN034766">
    <property type="protein sequence ID" value="QDH89340.1"/>
    <property type="molecule type" value="Genomic_RNA"/>
</dbReference>
<reference evidence="1" key="1">
    <citation type="submission" date="2019-05" db="EMBL/GenBank/DDBJ databases">
        <title>Metatranscriptomic reconstruction reveals RNA viruses with the potential to shape carbon cycling in soil.</title>
        <authorList>
            <person name="Starr E.P."/>
            <person name="Nuccio E."/>
            <person name="Pett-Ridge J."/>
            <person name="Banfield J.F."/>
            <person name="Firestone M.K."/>
        </authorList>
    </citation>
    <scope>NUCLEOTIDE SEQUENCE</scope>
    <source>
        <strain evidence="1">H4_Rhizo_45_scaffold_267</strain>
    </source>
</reference>
<organism evidence="1">
    <name type="scientific">Leviviridae sp</name>
    <dbReference type="NCBI Taxonomy" id="2027243"/>
    <lineage>
        <taxon>Viruses</taxon>
        <taxon>Riboviria</taxon>
        <taxon>Orthornavirae</taxon>
        <taxon>Lenarviricota</taxon>
        <taxon>Leviviricetes</taxon>
        <taxon>Norzivirales</taxon>
        <taxon>Fiersviridae</taxon>
    </lineage>
</organism>
<sequence>MTIAKTPRNRSRTTYVPKGTVRRFGTDGGGFDVPASFQSCADITGAGDCDPLTINSNVMEGGIINSPNDNYFAPWFNNYRCDFLDNWAQTSHLGFTDDLPSDVQIATEAAARTNPSRPSVGVISNLLELGDIVRLMRDTVFQLRKDAIRARRSFRGAFRAGGNSWLLGLFGVAPLIRDLKSISQFAELYVQRCKEVKKLQSSTGLRRTIDHSTWTSHAQSTKVVQSAWGGFIQTNFDVVTVQQIRAHTRWLPDVGFSEAVLDGDMARRVRNAVLGAEVNLSSLWDGLPWSWLVNWAYDVGAFQRARLNIIPAYLSGVHIMRHTTTTWECPSFTDGRIRMTPIKVKLETKSRKPSFVSPTAHFPLLSGSDMGILAALGTKWL</sequence>
<proteinExistence type="predicted"/>
<protein>
    <recommendedName>
        <fullName evidence="2">Maturation</fullName>
    </recommendedName>
</protein>
<evidence type="ECO:0008006" key="2">
    <source>
        <dbReference type="Google" id="ProtNLM"/>
    </source>
</evidence>
<accession>A0A514D6S9</accession>
<name>A0A514D6S9_9VIRU</name>
<evidence type="ECO:0000313" key="1">
    <source>
        <dbReference type="EMBL" id="QDH89340.1"/>
    </source>
</evidence>
<gene>
    <name evidence="1" type="ORF">H4Rhizo45267_000001</name>
</gene>